<sequence>MAPALPARRPLTLKGAEKKRPGPTPKPLAERLPTKPVKQVKRVERSYSRERKIEVLLYLLNHRVPDARPRRVPRRRIGQPHEQELTQPMVRTETGEYVWYRAPTYAEASEFWKIPTPTIQGWWDSREKLLEGTGIEVPMVGPGGLSAQLAAAGASTIPNPRREPPPEREEVPEGESPVFSVGEARRVEVSAPGSENCRPPAAVPILAPSPNPPQDAPAPAETSSTTANRTQLPQDAQPAPSVAGQQSHAWCPLSRAHSRDHQFRSSRPLFGQPGRRSRMLLQLHNQPTHPQLHT</sequence>
<feature type="region of interest" description="Disordered" evidence="1">
    <location>
        <begin position="148"/>
        <end position="294"/>
    </location>
</feature>
<accession>A0ABQ0G0X4</accession>
<evidence type="ECO:0000313" key="3">
    <source>
        <dbReference type="Proteomes" id="UP001628179"/>
    </source>
</evidence>
<proteinExistence type="predicted"/>
<dbReference type="RefSeq" id="XP_070913141.1">
    <property type="nucleotide sequence ID" value="XM_071057040.1"/>
</dbReference>
<keyword evidence="3" id="KW-1185">Reference proteome</keyword>
<dbReference type="Proteomes" id="UP001628179">
    <property type="component" value="Unassembled WGS sequence"/>
</dbReference>
<feature type="compositionally biased region" description="Low complexity" evidence="1">
    <location>
        <begin position="217"/>
        <end position="227"/>
    </location>
</feature>
<dbReference type="EMBL" id="BAAFSV010000001">
    <property type="protein sequence ID" value="GAB1311408.1"/>
    <property type="molecule type" value="Genomic_DNA"/>
</dbReference>
<comment type="caution">
    <text evidence="2">The sequence shown here is derived from an EMBL/GenBank/DDBJ whole genome shotgun (WGS) entry which is preliminary data.</text>
</comment>
<feature type="compositionally biased region" description="Polar residues" evidence="1">
    <location>
        <begin position="283"/>
        <end position="294"/>
    </location>
</feature>
<organism evidence="2 3">
    <name type="scientific">Madurella fahalii</name>
    <dbReference type="NCBI Taxonomy" id="1157608"/>
    <lineage>
        <taxon>Eukaryota</taxon>
        <taxon>Fungi</taxon>
        <taxon>Dikarya</taxon>
        <taxon>Ascomycota</taxon>
        <taxon>Pezizomycotina</taxon>
        <taxon>Sordariomycetes</taxon>
        <taxon>Sordariomycetidae</taxon>
        <taxon>Sordariales</taxon>
        <taxon>Sordariales incertae sedis</taxon>
        <taxon>Madurella</taxon>
    </lineage>
</organism>
<evidence type="ECO:0000313" key="2">
    <source>
        <dbReference type="EMBL" id="GAB1311408.1"/>
    </source>
</evidence>
<protein>
    <submittedName>
        <fullName evidence="2">Uncharacterized protein</fullName>
    </submittedName>
</protein>
<dbReference type="GeneID" id="98172363"/>
<gene>
    <name evidence="2" type="ORF">MFIFM68171_01618</name>
</gene>
<evidence type="ECO:0000256" key="1">
    <source>
        <dbReference type="SAM" id="MobiDB-lite"/>
    </source>
</evidence>
<feature type="compositionally biased region" description="Basic and acidic residues" evidence="1">
    <location>
        <begin position="160"/>
        <end position="171"/>
    </location>
</feature>
<name>A0ABQ0G0X4_9PEZI</name>
<feature type="region of interest" description="Disordered" evidence="1">
    <location>
        <begin position="1"/>
        <end position="43"/>
    </location>
</feature>
<feature type="compositionally biased region" description="Pro residues" evidence="1">
    <location>
        <begin position="207"/>
        <end position="216"/>
    </location>
</feature>
<reference evidence="2 3" key="1">
    <citation type="submission" date="2024-09" db="EMBL/GenBank/DDBJ databases">
        <title>Itraconazole resistance in Madurella fahalii resulting from another homologue of gene encoding cytochrome P450 14-alpha sterol demethylase (CYP51).</title>
        <authorList>
            <person name="Yoshioka I."/>
            <person name="Fahal A.H."/>
            <person name="Kaneko S."/>
            <person name="Yaguchi T."/>
        </authorList>
    </citation>
    <scope>NUCLEOTIDE SEQUENCE [LARGE SCALE GENOMIC DNA]</scope>
    <source>
        <strain evidence="2 3">IFM 68171</strain>
    </source>
</reference>
<feature type="compositionally biased region" description="Low complexity" evidence="1">
    <location>
        <begin position="148"/>
        <end position="159"/>
    </location>
</feature>